<proteinExistence type="predicted"/>
<keyword evidence="3" id="KW-1185">Reference proteome</keyword>
<accession>G0P1G9</accession>
<evidence type="ECO:0000313" key="2">
    <source>
        <dbReference type="EMBL" id="EGT42336.1"/>
    </source>
</evidence>
<gene>
    <name evidence="2" type="ORF">CAEBREN_15324</name>
</gene>
<evidence type="ECO:0000313" key="3">
    <source>
        <dbReference type="Proteomes" id="UP000008068"/>
    </source>
</evidence>
<feature type="region of interest" description="Disordered" evidence="1">
    <location>
        <begin position="1"/>
        <end position="93"/>
    </location>
</feature>
<feature type="compositionally biased region" description="Polar residues" evidence="1">
    <location>
        <begin position="32"/>
        <end position="44"/>
    </location>
</feature>
<feature type="compositionally biased region" description="Polar residues" evidence="1">
    <location>
        <begin position="1"/>
        <end position="17"/>
    </location>
</feature>
<dbReference type="STRING" id="135651.G0P1G9"/>
<organism evidence="3">
    <name type="scientific">Caenorhabditis brenneri</name>
    <name type="common">Nematode worm</name>
    <dbReference type="NCBI Taxonomy" id="135651"/>
    <lineage>
        <taxon>Eukaryota</taxon>
        <taxon>Metazoa</taxon>
        <taxon>Ecdysozoa</taxon>
        <taxon>Nematoda</taxon>
        <taxon>Chromadorea</taxon>
        <taxon>Rhabditida</taxon>
        <taxon>Rhabditina</taxon>
        <taxon>Rhabditomorpha</taxon>
        <taxon>Rhabditoidea</taxon>
        <taxon>Rhabditidae</taxon>
        <taxon>Peloderinae</taxon>
        <taxon>Caenorhabditis</taxon>
    </lineage>
</organism>
<feature type="compositionally biased region" description="Polar residues" evidence="1">
    <location>
        <begin position="77"/>
        <end position="90"/>
    </location>
</feature>
<reference evidence="3" key="1">
    <citation type="submission" date="2011-07" db="EMBL/GenBank/DDBJ databases">
        <authorList>
            <consortium name="Caenorhabditis brenneri Sequencing and Analysis Consortium"/>
            <person name="Wilson R.K."/>
        </authorList>
    </citation>
    <scope>NUCLEOTIDE SEQUENCE [LARGE SCALE GENOMIC DNA]</scope>
    <source>
        <strain evidence="3">PB2801</strain>
    </source>
</reference>
<dbReference type="AlphaFoldDB" id="G0P1G9"/>
<dbReference type="InParanoid" id="G0P1G9"/>
<dbReference type="eggNOG" id="KOG0017">
    <property type="taxonomic scope" value="Eukaryota"/>
</dbReference>
<sequence length="443" mass="48172">MTGTQDVEIVDQQTTPKTSKKSADKAPKRASAKTSNNKPESTAPPTKKRGSKLVIRDDETGPLIPAGFESDQDDGNVSDTASHRSPSPASSVRCPDMACLREDIAGITTAVEQVATHLGNYATGVNNILQPVQENLKTLNNGICYRNSSEQDLLNGFVKEAKQLVRDLKDQKDKPASIRYTEQIGKMEQNISGIATAVTGIATAVSNNATLLGNINAFLAGFSTGPRFSLQPQMGVYSAQGPPNPLNHPSEGNLDIEQRHDKHCFTPTLPTPAVYDTPGARYGPELFPPEVLPNICEYSEDYPTVPPLDYETFENNITNHPTIGELDPTDPLEDQADSDLFESMEDQGDSPLPKPMGHQGDSAARLENTDYVDPNIVTPVYIPDYAESRLPTGRSRPFLPRKAKATEAQYIFAAQISYLSLPSPPECRQSSAYSTNPADWLVL</sequence>
<dbReference type="HOGENOM" id="CLU_618525_0_0_1"/>
<evidence type="ECO:0000256" key="1">
    <source>
        <dbReference type="SAM" id="MobiDB-lite"/>
    </source>
</evidence>
<protein>
    <submittedName>
        <fullName evidence="2">Uncharacterized protein</fullName>
    </submittedName>
</protein>
<name>G0P1G9_CAEBE</name>
<dbReference type="EMBL" id="GL380013">
    <property type="protein sequence ID" value="EGT42336.1"/>
    <property type="molecule type" value="Genomic_DNA"/>
</dbReference>
<feature type="region of interest" description="Disordered" evidence="1">
    <location>
        <begin position="343"/>
        <end position="362"/>
    </location>
</feature>
<dbReference type="Proteomes" id="UP000008068">
    <property type="component" value="Unassembled WGS sequence"/>
</dbReference>